<organism evidence="1 2">
    <name type="scientific">Tritrichomonas foetus</name>
    <dbReference type="NCBI Taxonomy" id="1144522"/>
    <lineage>
        <taxon>Eukaryota</taxon>
        <taxon>Metamonada</taxon>
        <taxon>Parabasalia</taxon>
        <taxon>Tritrichomonadida</taxon>
        <taxon>Tritrichomonadidae</taxon>
        <taxon>Tritrichomonas</taxon>
    </lineage>
</organism>
<dbReference type="RefSeq" id="XP_068347060.1">
    <property type="nucleotide sequence ID" value="XM_068512905.1"/>
</dbReference>
<gene>
    <name evidence="1" type="ORF">TRFO_39907</name>
</gene>
<keyword evidence="2" id="KW-1185">Reference proteome</keyword>
<evidence type="ECO:0000313" key="2">
    <source>
        <dbReference type="Proteomes" id="UP000179807"/>
    </source>
</evidence>
<dbReference type="EMBL" id="MLAK01001365">
    <property type="protein sequence ID" value="OHS93923.1"/>
    <property type="molecule type" value="Genomic_DNA"/>
</dbReference>
<dbReference type="VEuPathDB" id="TrichDB:TRFO_39907"/>
<evidence type="ECO:0000313" key="1">
    <source>
        <dbReference type="EMBL" id="OHS93923.1"/>
    </source>
</evidence>
<dbReference type="AlphaFoldDB" id="A0A1J4J8A9"/>
<comment type="caution">
    <text evidence="1">The sequence shown here is derived from an EMBL/GenBank/DDBJ whole genome shotgun (WGS) entry which is preliminary data.</text>
</comment>
<protein>
    <submittedName>
        <fullName evidence="1">Uncharacterized protein</fullName>
    </submittedName>
</protein>
<proteinExistence type="predicted"/>
<dbReference type="Proteomes" id="UP000179807">
    <property type="component" value="Unassembled WGS sequence"/>
</dbReference>
<sequence length="221" mass="25836">MMETPVILDYPSSPISSMKQHDPLNMIMWAPFHSLNSFQNQILELPPLIDRKNNTHTNENANNLNVLNISNYNQNLIHNLGLEPIVSPDCGVDYNSTENSMHTFPCRISNSPIQSPNNDDHIDKYEKNRMKRRISKLGNFEIPICEPYRWMIRNFGRLITQKEFNDIYKVLKHDIGIKHAPNRDPNRSQILRFAWMTSVWHLPKVRSIIMKKVTAVMKNKT</sequence>
<reference evidence="1" key="1">
    <citation type="submission" date="2016-10" db="EMBL/GenBank/DDBJ databases">
        <authorList>
            <person name="Benchimol M."/>
            <person name="Almeida L.G."/>
            <person name="Vasconcelos A.T."/>
            <person name="Perreira-Neves A."/>
            <person name="Rosa I.A."/>
            <person name="Tasca T."/>
            <person name="Bogo M.R."/>
            <person name="de Souza W."/>
        </authorList>
    </citation>
    <scope>NUCLEOTIDE SEQUENCE [LARGE SCALE GENOMIC DNA]</scope>
    <source>
        <strain evidence="1">K</strain>
    </source>
</reference>
<dbReference type="GeneID" id="94847609"/>
<name>A0A1J4J8A9_9EUKA</name>
<accession>A0A1J4J8A9</accession>